<dbReference type="Proteomes" id="UP001177258">
    <property type="component" value="Unassembled WGS sequence"/>
</dbReference>
<feature type="transmembrane region" description="Helical" evidence="5">
    <location>
        <begin position="332"/>
        <end position="352"/>
    </location>
</feature>
<dbReference type="GO" id="GO:0042773">
    <property type="term" value="P:ATP synthesis coupled electron transport"/>
    <property type="evidence" value="ECO:0007669"/>
    <property type="project" value="InterPro"/>
</dbReference>
<keyword evidence="5" id="KW-1003">Cell membrane</keyword>
<feature type="transmembrane region" description="Helical" evidence="5">
    <location>
        <begin position="304"/>
        <end position="326"/>
    </location>
</feature>
<comment type="catalytic activity">
    <reaction evidence="5">
        <text>a quinone + NADH + 5 H(+)(in) = a quinol + NAD(+) + 4 H(+)(out)</text>
        <dbReference type="Rhea" id="RHEA:57888"/>
        <dbReference type="ChEBI" id="CHEBI:15378"/>
        <dbReference type="ChEBI" id="CHEBI:24646"/>
        <dbReference type="ChEBI" id="CHEBI:57540"/>
        <dbReference type="ChEBI" id="CHEBI:57945"/>
        <dbReference type="ChEBI" id="CHEBI:132124"/>
    </reaction>
</comment>
<dbReference type="NCBIfam" id="NF004444">
    <property type="entry name" value="PRK05777.2-2"/>
    <property type="match status" value="1"/>
</dbReference>
<protein>
    <recommendedName>
        <fullName evidence="5">NADH-quinone oxidoreductase subunit N</fullName>
        <ecNumber evidence="5">7.1.1.-</ecNumber>
    </recommendedName>
    <alternativeName>
        <fullName evidence="5">NADH dehydrogenase I subunit N</fullName>
    </alternativeName>
    <alternativeName>
        <fullName evidence="5">NDH-1 subunit N</fullName>
    </alternativeName>
</protein>
<evidence type="ECO:0000256" key="3">
    <source>
        <dbReference type="ARBA" id="ARBA00022989"/>
    </source>
</evidence>
<gene>
    <name evidence="5 9" type="primary">nuoN</name>
    <name evidence="8" type="ORF">Q5I04_07315</name>
    <name evidence="9" type="ORF">Q5I06_07400</name>
</gene>
<dbReference type="GO" id="GO:0005886">
    <property type="term" value="C:plasma membrane"/>
    <property type="evidence" value="ECO:0007669"/>
    <property type="project" value="UniProtKB-SubCell"/>
</dbReference>
<accession>A0AA90PLD1</accession>
<dbReference type="GO" id="GO:0008137">
    <property type="term" value="F:NADH dehydrogenase (ubiquinone) activity"/>
    <property type="evidence" value="ECO:0007669"/>
    <property type="project" value="InterPro"/>
</dbReference>
<comment type="similarity">
    <text evidence="5">Belongs to the complex I subunit 2 family.</text>
</comment>
<comment type="subcellular location">
    <subcellularLocation>
        <location evidence="5">Cell membrane</location>
        <topology evidence="5">Multi-pass membrane protein</topology>
    </subcellularLocation>
    <subcellularLocation>
        <location evidence="1">Endomembrane system</location>
        <topology evidence="1">Multi-pass membrane protein</topology>
    </subcellularLocation>
    <subcellularLocation>
        <location evidence="6">Membrane</location>
        <topology evidence="6">Multi-pass membrane protein</topology>
    </subcellularLocation>
</comment>
<feature type="transmembrane region" description="Helical" evidence="5">
    <location>
        <begin position="165"/>
        <end position="187"/>
    </location>
</feature>
<keyword evidence="9" id="KW-0560">Oxidoreductase</keyword>
<feature type="domain" description="NADH:quinone oxidoreductase/Mrp antiporter transmembrane" evidence="7">
    <location>
        <begin position="129"/>
        <end position="428"/>
    </location>
</feature>
<evidence type="ECO:0000313" key="8">
    <source>
        <dbReference type="EMBL" id="MDO7253717.1"/>
    </source>
</evidence>
<feature type="transmembrane region" description="Helical" evidence="5">
    <location>
        <begin position="278"/>
        <end position="297"/>
    </location>
</feature>
<dbReference type="RefSeq" id="WP_305517557.1">
    <property type="nucleotide sequence ID" value="NZ_JAUPEV010000012.1"/>
</dbReference>
<dbReference type="HAMAP" id="MF_00445">
    <property type="entry name" value="NDH1_NuoN_1"/>
    <property type="match status" value="1"/>
</dbReference>
<feature type="transmembrane region" description="Helical" evidence="5">
    <location>
        <begin position="12"/>
        <end position="33"/>
    </location>
</feature>
<keyword evidence="5" id="KW-0520">NAD</keyword>
<keyword evidence="5" id="KW-0874">Quinone</keyword>
<comment type="function">
    <text evidence="5">NDH-1 shuttles electrons from NADH, via FMN and iron-sulfur (Fe-S) centers, to quinones in the respiratory chain. The immediate electron acceptor for the enzyme in this species is believed to be ubiquinone. Couples the redox reaction to proton translocation (for every two electrons transferred, four hydrogen ions are translocated across the cytoplasmic membrane), and thus conserves the redox energy in a proton gradient.</text>
</comment>
<dbReference type="GO" id="GO:0050136">
    <property type="term" value="F:NADH dehydrogenase (quinone) (non-electrogenic) activity"/>
    <property type="evidence" value="ECO:0007669"/>
    <property type="project" value="UniProtKB-UniRule"/>
</dbReference>
<dbReference type="Pfam" id="PF00361">
    <property type="entry name" value="Proton_antipo_M"/>
    <property type="match status" value="1"/>
</dbReference>
<name>A0AA90PLD1_9HELI</name>
<feature type="transmembrane region" description="Helical" evidence="5">
    <location>
        <begin position="465"/>
        <end position="485"/>
    </location>
</feature>
<dbReference type="InterPro" id="IPR001750">
    <property type="entry name" value="ND/Mrp_TM"/>
</dbReference>
<dbReference type="EC" id="7.1.1.-" evidence="5"/>
<evidence type="ECO:0000256" key="5">
    <source>
        <dbReference type="HAMAP-Rule" id="MF_00445"/>
    </source>
</evidence>
<sequence>MLENFYIPFAELKFHTILPMFIVIFGAVCTLAVNAFTLKFSRSLNVALCMLFIVVDLAFVLGLNKFDLGFFGTMRLDGIAILTQIIILIASLFFIILAISKQRYAEFQTPEFYTLYLFMTAGFQFMVSSDNLILILVGLEIASLSLCVLIAFNDENTGIEAAIKYFVMGVLASAFYALGAMFLYLATGNIEIHNIIAFIYQGDFNPPLLLIVGFIFMIGAIGFKISLVPFHTWMPDVYEGSNPVLAGYISIVPKIAGFAVAIRLFDVFIKSGIPWIEHLLYVLVVITITLPNIMAFMQKDVKRMLSFSSISHSGFALACILINTTQSQNAMYLYWFLFLITNVGSFSMLWLTRNKEKIWDCRYEHPYTKFQGLVRLHPMMAILFAIFMFSLAGIPPFAVFWGKMLAVSAAINTGYIWLAIIMMLNSAIAAYYYLKLIVFMFLKEPIIKPENADIYLENTSYSIKGVIGVAAVLCCLSIFMVQFLLDIASKYITNNVY</sequence>
<dbReference type="GO" id="GO:0012505">
    <property type="term" value="C:endomembrane system"/>
    <property type="evidence" value="ECO:0007669"/>
    <property type="project" value="UniProtKB-SubCell"/>
</dbReference>
<feature type="transmembrane region" description="Helical" evidence="5">
    <location>
        <begin position="111"/>
        <end position="127"/>
    </location>
</feature>
<evidence type="ECO:0000313" key="10">
    <source>
        <dbReference type="Proteomes" id="UP001177258"/>
    </source>
</evidence>
<keyword evidence="5" id="KW-1278">Translocase</keyword>
<evidence type="ECO:0000313" key="9">
    <source>
        <dbReference type="EMBL" id="MDP2539595.1"/>
    </source>
</evidence>
<keyword evidence="2 5" id="KW-0812">Transmembrane</keyword>
<keyword evidence="5" id="KW-0813">Transport</keyword>
<keyword evidence="5" id="KW-0830">Ubiquinone</keyword>
<organism evidence="9 10">
    <name type="scientific">Helicobacter cappadocius</name>
    <dbReference type="NCBI Taxonomy" id="3063998"/>
    <lineage>
        <taxon>Bacteria</taxon>
        <taxon>Pseudomonadati</taxon>
        <taxon>Campylobacterota</taxon>
        <taxon>Epsilonproteobacteria</taxon>
        <taxon>Campylobacterales</taxon>
        <taxon>Helicobacteraceae</taxon>
        <taxon>Helicobacter</taxon>
    </lineage>
</organism>
<keyword evidence="4 5" id="KW-0472">Membrane</keyword>
<dbReference type="EMBL" id="JAUPEV010000012">
    <property type="protein sequence ID" value="MDO7253717.1"/>
    <property type="molecule type" value="Genomic_DNA"/>
</dbReference>
<evidence type="ECO:0000313" key="11">
    <source>
        <dbReference type="Proteomes" id="UP001240777"/>
    </source>
</evidence>
<reference evidence="8 10" key="3">
    <citation type="journal article" date="2024" name="Syst. Appl. Microbiol.">
        <title>Helicobacter cappadocius sp. nov., from lizards: The first psychrotrophic Helicobacter species.</title>
        <authorList>
            <person name="Aydin F."/>
            <person name="Tarhane S."/>
            <person name="Karakaya E."/>
            <person name="Abay S."/>
            <person name="Kayman T."/>
            <person name="Guran O."/>
            <person name="Bozkurt E."/>
            <person name="Uzum N."/>
            <person name="Avci A."/>
            <person name="Olgun K."/>
            <person name="Jablonski D."/>
            <person name="Guran C."/>
            <person name="Burcin Saticioglu I."/>
        </authorList>
    </citation>
    <scope>NUCLEOTIDE SEQUENCE [LARGE SCALE GENOMIC DNA]</scope>
    <source>
        <strain evidence="8">Faydin-H75</strain>
        <strain evidence="10">faydin-H76</strain>
    </source>
</reference>
<proteinExistence type="inferred from homology"/>
<dbReference type="GO" id="GO:0048038">
    <property type="term" value="F:quinone binding"/>
    <property type="evidence" value="ECO:0007669"/>
    <property type="project" value="UniProtKB-KW"/>
</dbReference>
<feature type="transmembrane region" description="Helical" evidence="5">
    <location>
        <begin position="373"/>
        <end position="394"/>
    </location>
</feature>
<dbReference type="InterPro" id="IPR010096">
    <property type="entry name" value="NADH-Q_OxRdtase_suN/2"/>
</dbReference>
<feature type="transmembrane region" description="Helical" evidence="5">
    <location>
        <begin position="245"/>
        <end position="266"/>
    </location>
</feature>
<feature type="transmembrane region" description="Helical" evidence="5">
    <location>
        <begin position="45"/>
        <end position="66"/>
    </location>
</feature>
<dbReference type="AlphaFoldDB" id="A0AA90PLD1"/>
<keyword evidence="11" id="KW-1185">Reference proteome</keyword>
<reference evidence="9 11" key="1">
    <citation type="submission" date="2023-07" db="EMBL/GenBank/DDBJ databases">
        <title>Unpublished Manusciprt.</title>
        <authorList>
            <person name="Aydin F."/>
            <person name="Tarhane S."/>
            <person name="Saticioglu I.B."/>
            <person name="Karakaya E."/>
            <person name="Abay S."/>
            <person name="Guran O."/>
            <person name="Bozkurt E."/>
            <person name="Uzum N."/>
            <person name="Olgun K."/>
            <person name="Jablonski D."/>
        </authorList>
    </citation>
    <scope>NUCLEOTIDE SEQUENCE</scope>
    <source>
        <strain evidence="11">faydin-H75</strain>
        <strain evidence="9">Faydin-H76</strain>
    </source>
</reference>
<feature type="transmembrane region" description="Helical" evidence="5">
    <location>
        <begin position="78"/>
        <end position="99"/>
    </location>
</feature>
<dbReference type="NCBIfam" id="TIGR01770">
    <property type="entry name" value="NDH_I_N"/>
    <property type="match status" value="1"/>
</dbReference>
<comment type="caution">
    <text evidence="9">The sequence shown here is derived from an EMBL/GenBank/DDBJ whole genome shotgun (WGS) entry which is preliminary data.</text>
</comment>
<keyword evidence="3 5" id="KW-1133">Transmembrane helix</keyword>
<feature type="transmembrane region" description="Helical" evidence="5">
    <location>
        <begin position="414"/>
        <end position="434"/>
    </location>
</feature>
<evidence type="ECO:0000256" key="4">
    <source>
        <dbReference type="ARBA" id="ARBA00023136"/>
    </source>
</evidence>
<dbReference type="Proteomes" id="UP001240777">
    <property type="component" value="Unassembled WGS sequence"/>
</dbReference>
<evidence type="ECO:0000256" key="6">
    <source>
        <dbReference type="RuleBase" id="RU000320"/>
    </source>
</evidence>
<reference evidence="8" key="2">
    <citation type="submission" date="2023-07" db="EMBL/GenBank/DDBJ databases">
        <authorList>
            <person name="Aydin F."/>
            <person name="Tarhane S."/>
            <person name="Saticioglu I.B."/>
            <person name="Karakaya E."/>
            <person name="Abay S."/>
            <person name="Guran O."/>
            <person name="Bozkurt E."/>
            <person name="Uzum N."/>
            <person name="Olgun K."/>
            <person name="Jablonski D."/>
        </authorList>
    </citation>
    <scope>NUCLEOTIDE SEQUENCE</scope>
    <source>
        <strain evidence="8">Faydin-H75</strain>
    </source>
</reference>
<evidence type="ECO:0000259" key="7">
    <source>
        <dbReference type="Pfam" id="PF00361"/>
    </source>
</evidence>
<dbReference type="EMBL" id="JAUYZK010000012">
    <property type="protein sequence ID" value="MDP2539595.1"/>
    <property type="molecule type" value="Genomic_DNA"/>
</dbReference>
<dbReference type="PANTHER" id="PTHR22773">
    <property type="entry name" value="NADH DEHYDROGENASE"/>
    <property type="match status" value="1"/>
</dbReference>
<comment type="subunit">
    <text evidence="5">NDH-1 is composed of 14 different subunits. Subunits NuoA, H, J, K, L, M, N constitute the membrane sector of the complex.</text>
</comment>
<feature type="transmembrane region" description="Helical" evidence="5">
    <location>
        <begin position="207"/>
        <end position="233"/>
    </location>
</feature>
<feature type="transmembrane region" description="Helical" evidence="5">
    <location>
        <begin position="133"/>
        <end position="153"/>
    </location>
</feature>
<evidence type="ECO:0000256" key="2">
    <source>
        <dbReference type="ARBA" id="ARBA00022692"/>
    </source>
</evidence>
<evidence type="ECO:0000256" key="1">
    <source>
        <dbReference type="ARBA" id="ARBA00004127"/>
    </source>
</evidence>